<dbReference type="InterPro" id="IPR009057">
    <property type="entry name" value="Homeodomain-like_sf"/>
</dbReference>
<dbReference type="SUPFAM" id="SSF46689">
    <property type="entry name" value="Homeodomain-like"/>
    <property type="match status" value="1"/>
</dbReference>
<dbReference type="RefSeq" id="WP_137712511.1">
    <property type="nucleotide sequence ID" value="NZ_CP034035.1"/>
</dbReference>
<evidence type="ECO:0008006" key="3">
    <source>
        <dbReference type="Google" id="ProtNLM"/>
    </source>
</evidence>
<dbReference type="KEGG" id="brb:EH207_02000"/>
<gene>
    <name evidence="1" type="ORF">EH207_02000</name>
</gene>
<organism evidence="1 2">
    <name type="scientific">Brenneria rubrifaciens</name>
    <dbReference type="NCBI Taxonomy" id="55213"/>
    <lineage>
        <taxon>Bacteria</taxon>
        <taxon>Pseudomonadati</taxon>
        <taxon>Pseudomonadota</taxon>
        <taxon>Gammaproteobacteria</taxon>
        <taxon>Enterobacterales</taxon>
        <taxon>Pectobacteriaceae</taxon>
        <taxon>Brenneria</taxon>
    </lineage>
</organism>
<dbReference type="OrthoDB" id="6626561at2"/>
<evidence type="ECO:0000313" key="2">
    <source>
        <dbReference type="Proteomes" id="UP000299580"/>
    </source>
</evidence>
<keyword evidence="2" id="KW-1185">Reference proteome</keyword>
<dbReference type="AlphaFoldDB" id="A0A4V1F9F9"/>
<dbReference type="EMBL" id="CP034035">
    <property type="protein sequence ID" value="QCR07433.1"/>
    <property type="molecule type" value="Genomic_DNA"/>
</dbReference>
<reference evidence="1 2" key="1">
    <citation type="submission" date="2018-11" db="EMBL/GenBank/DDBJ databases">
        <title>Genome sequences of Brenneria nigrifluens and Brenneria rubrifaciens.</title>
        <authorList>
            <person name="Poret-Peterson A.T."/>
            <person name="McClean A.E."/>
            <person name="Kluepfel D.A."/>
        </authorList>
    </citation>
    <scope>NUCLEOTIDE SEQUENCE [LARGE SCALE GENOMIC DNA]</scope>
    <source>
        <strain evidence="1 2">6D370</strain>
    </source>
</reference>
<name>A0A4V1F9F9_9GAMM</name>
<protein>
    <recommendedName>
        <fullName evidence="3">Transposase</fullName>
    </recommendedName>
</protein>
<dbReference type="Proteomes" id="UP000299580">
    <property type="component" value="Chromosome"/>
</dbReference>
<sequence>MAKRYSHSERQQHLDAWQQSGLTKQHYCRQHDLNPATFYYWLKHHHDDATVPIPAVFIPARQVMPGNNDADTVTFEGDERGMHAHPNKTFSCWCGYDKGYRDGPEGYGYFSGLQSR</sequence>
<evidence type="ECO:0000313" key="1">
    <source>
        <dbReference type="EMBL" id="QCR07433.1"/>
    </source>
</evidence>
<dbReference type="NCBIfam" id="NF047593">
    <property type="entry name" value="IS66_ISAeme5_TnpA"/>
    <property type="match status" value="1"/>
</dbReference>
<accession>A0A4V1F9F9</accession>
<proteinExistence type="predicted"/>